<dbReference type="OrthoDB" id="9805928at2"/>
<reference evidence="3 4" key="1">
    <citation type="submission" date="2018-03" db="EMBL/GenBank/DDBJ databases">
        <title>Genome sequencing of Phreatobacter sp.</title>
        <authorList>
            <person name="Kim S.-J."/>
            <person name="Heo J."/>
            <person name="Kwon S.-W."/>
        </authorList>
    </citation>
    <scope>NUCLEOTIDE SEQUENCE [LARGE SCALE GENOMIC DNA]</scope>
    <source>
        <strain evidence="3 4">S-12</strain>
    </source>
</reference>
<keyword evidence="3" id="KW-0238">DNA-binding</keyword>
<dbReference type="AlphaFoldDB" id="A0A2S0NG16"/>
<dbReference type="EMBL" id="CP027668">
    <property type="protein sequence ID" value="AVO47007.1"/>
    <property type="molecule type" value="Genomic_DNA"/>
</dbReference>
<sequence length="296" mass="31424">MQDDVFLTTDEAAAYLRLKERKLYELVANGDVPCSKVTGKWLFPRAALDRWVAAGLAKPDGFVAEPAPPIVGGSHDPLLEWSLRQSASGLALLAEGSESGLDRLERNEVAAAAIHLHGEGDDEAANIAGVAARAGLHDAVVIGFARREQGFLVAAGNPLGLGTLADVARREARIGLRPTGAGAQLLLAAVAARAGLALESLRRAPVAYPTGPDLALAIRGGEIDCGIATRAVAAMHGLDFVPLVWERFDLVLRRRTFFEPPAQRLFGFLREPAFTRRAEALGGYDVASAGIVRLNR</sequence>
<accession>A0A2S0NG16</accession>
<feature type="domain" description="Helix-turn-helix" evidence="2">
    <location>
        <begin position="6"/>
        <end position="54"/>
    </location>
</feature>
<feature type="domain" description="PBP" evidence="1">
    <location>
        <begin position="86"/>
        <end position="269"/>
    </location>
</feature>
<protein>
    <submittedName>
        <fullName evidence="3">DNA-binding protein</fullName>
    </submittedName>
</protein>
<proteinExistence type="predicted"/>
<dbReference type="GO" id="GO:0003677">
    <property type="term" value="F:DNA binding"/>
    <property type="evidence" value="ECO:0007669"/>
    <property type="project" value="UniProtKB-KW"/>
</dbReference>
<dbReference type="Gene3D" id="3.40.190.10">
    <property type="entry name" value="Periplasmic binding protein-like II"/>
    <property type="match status" value="1"/>
</dbReference>
<dbReference type="InterPro" id="IPR024370">
    <property type="entry name" value="PBP_domain"/>
</dbReference>
<gene>
    <name evidence="3" type="ORF">C6569_19185</name>
</gene>
<dbReference type="PANTHER" id="PTHR38431">
    <property type="entry name" value="BLL2305 PROTEIN"/>
    <property type="match status" value="1"/>
</dbReference>
<evidence type="ECO:0000259" key="2">
    <source>
        <dbReference type="Pfam" id="PF12728"/>
    </source>
</evidence>
<name>A0A2S0NG16_9HYPH</name>
<dbReference type="RefSeq" id="WP_106750377.1">
    <property type="nucleotide sequence ID" value="NZ_CP027668.1"/>
</dbReference>
<dbReference type="SUPFAM" id="SSF53850">
    <property type="entry name" value="Periplasmic binding protein-like II"/>
    <property type="match status" value="1"/>
</dbReference>
<dbReference type="Pfam" id="PF12727">
    <property type="entry name" value="PBP_like"/>
    <property type="match status" value="1"/>
</dbReference>
<evidence type="ECO:0000313" key="3">
    <source>
        <dbReference type="EMBL" id="AVO47007.1"/>
    </source>
</evidence>
<dbReference type="KEGG" id="phr:C6569_19185"/>
<dbReference type="PANTHER" id="PTHR38431:SF1">
    <property type="entry name" value="BLL2305 PROTEIN"/>
    <property type="match status" value="1"/>
</dbReference>
<evidence type="ECO:0000313" key="4">
    <source>
        <dbReference type="Proteomes" id="UP000237889"/>
    </source>
</evidence>
<organism evidence="3 4">
    <name type="scientific">Phreatobacter cathodiphilus</name>
    <dbReference type="NCBI Taxonomy" id="1868589"/>
    <lineage>
        <taxon>Bacteria</taxon>
        <taxon>Pseudomonadati</taxon>
        <taxon>Pseudomonadota</taxon>
        <taxon>Alphaproteobacteria</taxon>
        <taxon>Hyphomicrobiales</taxon>
        <taxon>Phreatobacteraceae</taxon>
        <taxon>Phreatobacter</taxon>
    </lineage>
</organism>
<keyword evidence="4" id="KW-1185">Reference proteome</keyword>
<dbReference type="InterPro" id="IPR041657">
    <property type="entry name" value="HTH_17"/>
</dbReference>
<dbReference type="Proteomes" id="UP000237889">
    <property type="component" value="Chromosome"/>
</dbReference>
<dbReference type="Pfam" id="PF12728">
    <property type="entry name" value="HTH_17"/>
    <property type="match status" value="1"/>
</dbReference>
<evidence type="ECO:0000259" key="1">
    <source>
        <dbReference type="Pfam" id="PF12727"/>
    </source>
</evidence>
<dbReference type="NCBIfam" id="TIGR01764">
    <property type="entry name" value="excise"/>
    <property type="match status" value="1"/>
</dbReference>
<dbReference type="InterPro" id="IPR010093">
    <property type="entry name" value="SinI_DNA-bd"/>
</dbReference>